<organism evidence="1 2">
    <name type="scientific">Lipomyces kononenkoae</name>
    <name type="common">Yeast</name>
    <dbReference type="NCBI Taxonomy" id="34357"/>
    <lineage>
        <taxon>Eukaryota</taxon>
        <taxon>Fungi</taxon>
        <taxon>Dikarya</taxon>
        <taxon>Ascomycota</taxon>
        <taxon>Saccharomycotina</taxon>
        <taxon>Lipomycetes</taxon>
        <taxon>Lipomycetales</taxon>
        <taxon>Lipomycetaceae</taxon>
        <taxon>Lipomyces</taxon>
    </lineage>
</organism>
<reference evidence="2" key="1">
    <citation type="journal article" date="2024" name="Front. Bioeng. Biotechnol.">
        <title>Genome-scale model development and genomic sequencing of the oleaginous clade Lipomyces.</title>
        <authorList>
            <person name="Czajka J.J."/>
            <person name="Han Y."/>
            <person name="Kim J."/>
            <person name="Mondo S.J."/>
            <person name="Hofstad B.A."/>
            <person name="Robles A."/>
            <person name="Haridas S."/>
            <person name="Riley R."/>
            <person name="LaButti K."/>
            <person name="Pangilinan J."/>
            <person name="Andreopoulos W."/>
            <person name="Lipzen A."/>
            <person name="Yan J."/>
            <person name="Wang M."/>
            <person name="Ng V."/>
            <person name="Grigoriev I.V."/>
            <person name="Spatafora J.W."/>
            <person name="Magnuson J.K."/>
            <person name="Baker S.E."/>
            <person name="Pomraning K.R."/>
        </authorList>
    </citation>
    <scope>NUCLEOTIDE SEQUENCE [LARGE SCALE GENOMIC DNA]</scope>
    <source>
        <strain evidence="2">CBS 7786</strain>
    </source>
</reference>
<comment type="caution">
    <text evidence="1">The sequence shown here is derived from an EMBL/GenBank/DDBJ whole genome shotgun (WGS) entry which is preliminary data.</text>
</comment>
<name>A0ACC3SYR2_LIPKO</name>
<dbReference type="EMBL" id="MU971381">
    <property type="protein sequence ID" value="KAK9236725.1"/>
    <property type="molecule type" value="Genomic_DNA"/>
</dbReference>
<proteinExistence type="predicted"/>
<keyword evidence="1" id="KW-0378">Hydrolase</keyword>
<gene>
    <name evidence="1" type="ORF">V1525DRAFT_195740</name>
</gene>
<evidence type="ECO:0000313" key="2">
    <source>
        <dbReference type="Proteomes" id="UP001433508"/>
    </source>
</evidence>
<protein>
    <submittedName>
        <fullName evidence="1">Glycoside hydrolase superfamily</fullName>
    </submittedName>
</protein>
<evidence type="ECO:0000313" key="1">
    <source>
        <dbReference type="EMBL" id="KAK9236725.1"/>
    </source>
</evidence>
<keyword evidence="2" id="KW-1185">Reference proteome</keyword>
<accession>A0ACC3SYR2</accession>
<dbReference type="Proteomes" id="UP001433508">
    <property type="component" value="Unassembled WGS sequence"/>
</dbReference>
<sequence length="471" mass="47643">MAKSAVFVLLALVALLQIVLAQPVNVQKRHAHNLHRRKPAPVAEAQGDVVYVTVQATVTATADAYLNTDGVVVVTAVVNQWGQPIEPSSTTTSIESTTTSTSAADVAATSVAAPAAAAPVVAAPAVDTPVAIVSSSSSSSAAAVIATSSAAAAPAPAPESSSSSSSSANAIATPAVAIAVADVSSSSSSSAYVPQASSSPASTSSSAAAATSSSSSSFSGAKGITYSPYNSDGSCKSTSQVASDVAAFGSYELIRLYGVDCAQVQNVWAAISSSQKLFIGIYDVTQLDSAVSTISSAAATYGWDQVYTVNIGNELVNSGQYSAAQVVDFVNTGRSLLRAAGYNGPVVTVDSFVAVIANPSLCAASDYAAVNCHPFFDGGVVAADSGSFVQTQIGRVSAVCPGQDVLITESGWPKQGQNNGVAVPSVPNQKAAVNSLVDYIADQLIEFTAYNDYWKSPGEFGVEQFWGILDS</sequence>